<proteinExistence type="predicted"/>
<comment type="caution">
    <text evidence="1">The sequence shown here is derived from an EMBL/GenBank/DDBJ whole genome shotgun (WGS) entry which is preliminary data.</text>
</comment>
<name>A0A831ER41_ERWAM</name>
<evidence type="ECO:0000313" key="1">
    <source>
        <dbReference type="EMBL" id="CCO94152.1"/>
    </source>
</evidence>
<reference evidence="1 2" key="2">
    <citation type="submission" date="2013-04" db="EMBL/GenBank/DDBJ databases">
        <title>Comparative genomics of 12 strains of Erwinia amylovora identifies a pan-genome with a large conserved core and provides insights into host specificity.</title>
        <authorList>
            <person name="Mann R.A."/>
            <person name="Smits T.H.M."/>
            <person name="Buehlmann A."/>
            <person name="Blom J."/>
            <person name="Goesmann A."/>
            <person name="Frey J.E."/>
            <person name="Plummer K.M."/>
            <person name="Beer S.V."/>
            <person name="Luck J."/>
            <person name="Duffy B."/>
            <person name="Rodoni B."/>
        </authorList>
    </citation>
    <scope>NUCLEOTIDE SEQUENCE [LARGE SCALE GENOMIC DNA]</scope>
    <source>
        <strain evidence="2">CFBP 1232</strain>
    </source>
</reference>
<dbReference type="AlphaFoldDB" id="A0A831ER41"/>
<gene>
    <name evidence="1" type="ORF">BN437_2229</name>
</gene>
<evidence type="ECO:0000313" key="2">
    <source>
        <dbReference type="Proteomes" id="UP000013111"/>
    </source>
</evidence>
<reference evidence="1 2" key="1">
    <citation type="submission" date="2012-11" db="EMBL/GenBank/DDBJ databases">
        <authorList>
            <person name="Linke B."/>
        </authorList>
    </citation>
    <scope>NUCLEOTIDE SEQUENCE [LARGE SCALE GENOMIC DNA]</scope>
    <source>
        <strain evidence="2">CFBP 1232</strain>
    </source>
</reference>
<sequence>MMKLKGYLLRELTLMPKKQAEVEELKAKETIRCLTGLLPGHGLLPKEVVRRLGQCRMDTS</sequence>
<dbReference type="EMBL" id="CAPB01000022">
    <property type="protein sequence ID" value="CCO94152.1"/>
    <property type="molecule type" value="Genomic_DNA"/>
</dbReference>
<accession>A0A831ER41</accession>
<dbReference type="Proteomes" id="UP000013111">
    <property type="component" value="Unassembled WGS sequence"/>
</dbReference>
<organism evidence="1 2">
    <name type="scientific">Erwinia amylovora NBRC 12687 = CFBP 1232</name>
    <dbReference type="NCBI Taxonomy" id="1219359"/>
    <lineage>
        <taxon>Bacteria</taxon>
        <taxon>Pseudomonadati</taxon>
        <taxon>Pseudomonadota</taxon>
        <taxon>Gammaproteobacteria</taxon>
        <taxon>Enterobacterales</taxon>
        <taxon>Erwiniaceae</taxon>
        <taxon>Erwinia</taxon>
    </lineage>
</organism>
<protein>
    <submittedName>
        <fullName evidence="1">Uncharacterized protein</fullName>
    </submittedName>
</protein>